<organism evidence="2 3">
    <name type="scientific">Nonomuraea longicatena</name>
    <dbReference type="NCBI Taxonomy" id="83682"/>
    <lineage>
        <taxon>Bacteria</taxon>
        <taxon>Bacillati</taxon>
        <taxon>Actinomycetota</taxon>
        <taxon>Actinomycetes</taxon>
        <taxon>Streptosporangiales</taxon>
        <taxon>Streptosporangiaceae</taxon>
        <taxon>Nonomuraea</taxon>
    </lineage>
</organism>
<evidence type="ECO:0000259" key="1">
    <source>
        <dbReference type="Pfam" id="PF00144"/>
    </source>
</evidence>
<dbReference type="EMBL" id="BAAAHQ010000011">
    <property type="protein sequence ID" value="GAA0925868.1"/>
    <property type="molecule type" value="Genomic_DNA"/>
</dbReference>
<name>A0ABP3ZRN4_9ACTN</name>
<dbReference type="PANTHER" id="PTHR46825:SF7">
    <property type="entry name" value="D-ALANYL-D-ALANINE CARBOXYPEPTIDASE"/>
    <property type="match status" value="1"/>
</dbReference>
<protein>
    <recommendedName>
        <fullName evidence="1">Beta-lactamase-related domain-containing protein</fullName>
    </recommendedName>
</protein>
<accession>A0ABP3ZRN4</accession>
<gene>
    <name evidence="2" type="ORF">GCM10009560_27580</name>
</gene>
<sequence length="181" mass="19444">MEKATGRTFAQELGRTVIRPLGLTGTSLPGTDPKIRGAHPVHYSTLFSQDPKPAVHDVTDMNQSFSWTAGGAVSTTGDLNRFFTALFSGQLLPQAQLKEMVKTVSTDGAGWIPGTRYGLGVFEQKLSCGVTLWGNGGATYGSWSYALGTRDGKHRLATQVNGDWAGLSVFNQVLEAEFCSR</sequence>
<dbReference type="PANTHER" id="PTHR46825">
    <property type="entry name" value="D-ALANYL-D-ALANINE-CARBOXYPEPTIDASE/ENDOPEPTIDASE AMPH"/>
    <property type="match status" value="1"/>
</dbReference>
<dbReference type="Pfam" id="PF00144">
    <property type="entry name" value="Beta-lactamase"/>
    <property type="match status" value="1"/>
</dbReference>
<comment type="caution">
    <text evidence="2">The sequence shown here is derived from an EMBL/GenBank/DDBJ whole genome shotgun (WGS) entry which is preliminary data.</text>
</comment>
<dbReference type="InterPro" id="IPR012338">
    <property type="entry name" value="Beta-lactam/transpept-like"/>
</dbReference>
<dbReference type="InterPro" id="IPR050491">
    <property type="entry name" value="AmpC-like"/>
</dbReference>
<proteinExistence type="predicted"/>
<dbReference type="SUPFAM" id="SSF56601">
    <property type="entry name" value="beta-lactamase/transpeptidase-like"/>
    <property type="match status" value="1"/>
</dbReference>
<evidence type="ECO:0000313" key="3">
    <source>
        <dbReference type="Proteomes" id="UP001501578"/>
    </source>
</evidence>
<feature type="domain" description="Beta-lactamase-related" evidence="1">
    <location>
        <begin position="2"/>
        <end position="145"/>
    </location>
</feature>
<evidence type="ECO:0000313" key="2">
    <source>
        <dbReference type="EMBL" id="GAA0925868.1"/>
    </source>
</evidence>
<dbReference type="Gene3D" id="3.40.710.10">
    <property type="entry name" value="DD-peptidase/beta-lactamase superfamily"/>
    <property type="match status" value="1"/>
</dbReference>
<dbReference type="Proteomes" id="UP001501578">
    <property type="component" value="Unassembled WGS sequence"/>
</dbReference>
<keyword evidence="3" id="KW-1185">Reference proteome</keyword>
<dbReference type="InterPro" id="IPR001466">
    <property type="entry name" value="Beta-lactam-related"/>
</dbReference>
<reference evidence="3" key="1">
    <citation type="journal article" date="2019" name="Int. J. Syst. Evol. Microbiol.">
        <title>The Global Catalogue of Microorganisms (GCM) 10K type strain sequencing project: providing services to taxonomists for standard genome sequencing and annotation.</title>
        <authorList>
            <consortium name="The Broad Institute Genomics Platform"/>
            <consortium name="The Broad Institute Genome Sequencing Center for Infectious Disease"/>
            <person name="Wu L."/>
            <person name="Ma J."/>
        </authorList>
    </citation>
    <scope>NUCLEOTIDE SEQUENCE [LARGE SCALE GENOMIC DNA]</scope>
    <source>
        <strain evidence="3">JCM 11136</strain>
    </source>
</reference>